<dbReference type="AlphaFoldDB" id="A0A6G3MH67"/>
<dbReference type="GO" id="GO:0030154">
    <property type="term" value="P:cell differentiation"/>
    <property type="evidence" value="ECO:0007669"/>
    <property type="project" value="TreeGrafter"/>
</dbReference>
<dbReference type="InterPro" id="IPR000418">
    <property type="entry name" value="Ets_dom"/>
</dbReference>
<dbReference type="GO" id="GO:0043565">
    <property type="term" value="F:sequence-specific DNA binding"/>
    <property type="evidence" value="ECO:0007669"/>
    <property type="project" value="InterPro"/>
</dbReference>
<organism evidence="5">
    <name type="scientific">Henneguya salminicola</name>
    <name type="common">Myxosporean</name>
    <dbReference type="NCBI Taxonomy" id="69463"/>
    <lineage>
        <taxon>Eukaryota</taxon>
        <taxon>Metazoa</taxon>
        <taxon>Cnidaria</taxon>
        <taxon>Myxozoa</taxon>
        <taxon>Myxosporea</taxon>
        <taxon>Bivalvulida</taxon>
        <taxon>Platysporina</taxon>
        <taxon>Myxobolidae</taxon>
        <taxon>Henneguya</taxon>
    </lineage>
</organism>
<accession>A0A6G3MH67</accession>
<dbReference type="PANTHER" id="PTHR11849">
    <property type="entry name" value="ETS"/>
    <property type="match status" value="1"/>
</dbReference>
<sequence>MENLAHSLYIFQFLYSNKSANYQKKSIKLKLWQFLIVCLNNDHMKNTILWGRELGHFMILNGDELAKQWGNHKQNSKMDYTKLCRALRNYQNEEIITKLERNRKSYIFNFSTIYTKLNISEPNLLDLYHIMQKRSSSELFLNFIQVLKYDRTRTIYAIP</sequence>
<dbReference type="SUPFAM" id="SSF46785">
    <property type="entry name" value="Winged helix' DNA-binding domain"/>
    <property type="match status" value="1"/>
</dbReference>
<comment type="similarity">
    <text evidence="1 3">Belongs to the ETS family.</text>
</comment>
<dbReference type="GO" id="GO:0000981">
    <property type="term" value="F:DNA-binding transcription factor activity, RNA polymerase II-specific"/>
    <property type="evidence" value="ECO:0007669"/>
    <property type="project" value="TreeGrafter"/>
</dbReference>
<feature type="domain" description="ETS" evidence="4">
    <location>
        <begin position="29"/>
        <end position="109"/>
    </location>
</feature>
<dbReference type="InterPro" id="IPR046328">
    <property type="entry name" value="ETS_fam"/>
</dbReference>
<dbReference type="SMART" id="SM00413">
    <property type="entry name" value="ETS"/>
    <property type="match status" value="1"/>
</dbReference>
<keyword evidence="3" id="KW-0539">Nucleus</keyword>
<dbReference type="PRINTS" id="PR00454">
    <property type="entry name" value="ETSDOMAIN"/>
</dbReference>
<keyword evidence="2 3" id="KW-0238">DNA-binding</keyword>
<evidence type="ECO:0000313" key="5">
    <source>
        <dbReference type="EMBL" id="NDJ93382.1"/>
    </source>
</evidence>
<name>A0A6G3MH67_HENSL</name>
<comment type="subcellular location">
    <subcellularLocation>
        <location evidence="3">Nucleus</location>
    </subcellularLocation>
</comment>
<evidence type="ECO:0000256" key="1">
    <source>
        <dbReference type="ARBA" id="ARBA00005562"/>
    </source>
</evidence>
<dbReference type="InterPro" id="IPR036390">
    <property type="entry name" value="WH_DNA-bd_sf"/>
</dbReference>
<dbReference type="Gene3D" id="1.10.10.10">
    <property type="entry name" value="Winged helix-like DNA-binding domain superfamily/Winged helix DNA-binding domain"/>
    <property type="match status" value="1"/>
</dbReference>
<dbReference type="GO" id="GO:0005634">
    <property type="term" value="C:nucleus"/>
    <property type="evidence" value="ECO:0007669"/>
    <property type="project" value="UniProtKB-SubCell"/>
</dbReference>
<protein>
    <submittedName>
        <fullName evidence="5">Transcriptional regulator Erg (Trinotate prediction)</fullName>
    </submittedName>
</protein>
<dbReference type="InterPro" id="IPR036388">
    <property type="entry name" value="WH-like_DNA-bd_sf"/>
</dbReference>
<dbReference type="PROSITE" id="PS50061">
    <property type="entry name" value="ETS_DOMAIN_3"/>
    <property type="match status" value="1"/>
</dbReference>
<evidence type="ECO:0000256" key="2">
    <source>
        <dbReference type="ARBA" id="ARBA00023125"/>
    </source>
</evidence>
<proteinExistence type="inferred from homology"/>
<dbReference type="Pfam" id="PF00178">
    <property type="entry name" value="Ets"/>
    <property type="match status" value="1"/>
</dbReference>
<dbReference type="EMBL" id="GHBP01003435">
    <property type="protein sequence ID" value="NDJ93382.1"/>
    <property type="molecule type" value="Transcribed_RNA"/>
</dbReference>
<evidence type="ECO:0000256" key="3">
    <source>
        <dbReference type="RuleBase" id="RU004019"/>
    </source>
</evidence>
<reference evidence="5" key="1">
    <citation type="submission" date="2018-11" db="EMBL/GenBank/DDBJ databases">
        <title>Henneguya salminicola genome and transcriptome.</title>
        <authorList>
            <person name="Yahalomi D."/>
            <person name="Atkinson S.D."/>
            <person name="Neuhof M."/>
            <person name="Chang E.S."/>
            <person name="Philippe H."/>
            <person name="Cartwright P."/>
            <person name="Bartholomew J.L."/>
            <person name="Huchon D."/>
        </authorList>
    </citation>
    <scope>NUCLEOTIDE SEQUENCE</scope>
    <source>
        <strain evidence="5">Hz1</strain>
        <tissue evidence="5">Whole</tissue>
    </source>
</reference>
<evidence type="ECO:0000259" key="4">
    <source>
        <dbReference type="PROSITE" id="PS50061"/>
    </source>
</evidence>